<accession>A0A6J5N792</accession>
<protein>
    <submittedName>
        <fullName evidence="1">Uncharacterized protein</fullName>
    </submittedName>
</protein>
<dbReference type="EMBL" id="LR796614">
    <property type="protein sequence ID" value="CAB4154939.1"/>
    <property type="molecule type" value="Genomic_DNA"/>
</dbReference>
<evidence type="ECO:0000313" key="1">
    <source>
        <dbReference type="EMBL" id="CAB4154939.1"/>
    </source>
</evidence>
<sequence>MQRIQPQTLTNSELERLIYITKPNELSAEWVAELLRRTQDDWSEPKRKDPAQLELDLS</sequence>
<reference evidence="1" key="1">
    <citation type="submission" date="2020-04" db="EMBL/GenBank/DDBJ databases">
        <authorList>
            <person name="Chiriac C."/>
            <person name="Salcher M."/>
            <person name="Ghai R."/>
            <person name="Kavagutti S V."/>
        </authorList>
    </citation>
    <scope>NUCLEOTIDE SEQUENCE</scope>
</reference>
<name>A0A6J5N792_9CAUD</name>
<proteinExistence type="predicted"/>
<gene>
    <name evidence="1" type="ORF">UFOVP654_47</name>
</gene>
<organism evidence="1">
    <name type="scientific">uncultured Caudovirales phage</name>
    <dbReference type="NCBI Taxonomy" id="2100421"/>
    <lineage>
        <taxon>Viruses</taxon>
        <taxon>Duplodnaviria</taxon>
        <taxon>Heunggongvirae</taxon>
        <taxon>Uroviricota</taxon>
        <taxon>Caudoviricetes</taxon>
        <taxon>Peduoviridae</taxon>
        <taxon>Maltschvirus</taxon>
        <taxon>Maltschvirus maltsch</taxon>
    </lineage>
</organism>